<dbReference type="Proteomes" id="UP001165960">
    <property type="component" value="Unassembled WGS sequence"/>
</dbReference>
<proteinExistence type="predicted"/>
<reference evidence="1" key="1">
    <citation type="submission" date="2022-04" db="EMBL/GenBank/DDBJ databases">
        <title>Genome of the entomopathogenic fungus Entomophthora muscae.</title>
        <authorList>
            <person name="Elya C."/>
            <person name="Lovett B.R."/>
            <person name="Lee E."/>
            <person name="Macias A.M."/>
            <person name="Hajek A.E."/>
            <person name="De Bivort B.L."/>
            <person name="Kasson M.T."/>
            <person name="De Fine Licht H.H."/>
            <person name="Stajich J.E."/>
        </authorList>
    </citation>
    <scope>NUCLEOTIDE SEQUENCE</scope>
    <source>
        <strain evidence="1">Berkeley</strain>
    </source>
</reference>
<gene>
    <name evidence="1" type="ORF">DSO57_1014452</name>
</gene>
<keyword evidence="2" id="KW-1185">Reference proteome</keyword>
<protein>
    <submittedName>
        <fullName evidence="1">Uncharacterized protein</fullName>
    </submittedName>
</protein>
<name>A0ACC2S7G4_9FUNG</name>
<evidence type="ECO:0000313" key="1">
    <source>
        <dbReference type="EMBL" id="KAJ9058226.1"/>
    </source>
</evidence>
<organism evidence="1 2">
    <name type="scientific">Entomophthora muscae</name>
    <dbReference type="NCBI Taxonomy" id="34485"/>
    <lineage>
        <taxon>Eukaryota</taxon>
        <taxon>Fungi</taxon>
        <taxon>Fungi incertae sedis</taxon>
        <taxon>Zoopagomycota</taxon>
        <taxon>Entomophthoromycotina</taxon>
        <taxon>Entomophthoromycetes</taxon>
        <taxon>Entomophthorales</taxon>
        <taxon>Entomophthoraceae</taxon>
        <taxon>Entomophthora</taxon>
    </lineage>
</organism>
<accession>A0ACC2S7G4</accession>
<comment type="caution">
    <text evidence="1">The sequence shown here is derived from an EMBL/GenBank/DDBJ whole genome shotgun (WGS) entry which is preliminary data.</text>
</comment>
<evidence type="ECO:0000313" key="2">
    <source>
        <dbReference type="Proteomes" id="UP001165960"/>
    </source>
</evidence>
<dbReference type="EMBL" id="QTSX02005735">
    <property type="protein sequence ID" value="KAJ9058226.1"/>
    <property type="molecule type" value="Genomic_DNA"/>
</dbReference>
<sequence length="135" mass="14695">MAVAYCNFEQEQRTKPFPKLKGFKSSSSRHSSYCLTSMGGLDLVVIPATGGNVRSSMSPCRNIVPPKSPEVDLTSEKVLSDEERKMIQASTFDDVVNHGYRSPPLSTTKGFLDTIRLSLTPDVAKAQSASKLALL</sequence>